<proteinExistence type="inferred from homology"/>
<evidence type="ECO:0000313" key="6">
    <source>
        <dbReference type="EMBL" id="KAJ3203743.1"/>
    </source>
</evidence>
<dbReference type="HAMAP" id="MF_01401">
    <property type="entry name" value="MsrA"/>
    <property type="match status" value="1"/>
</dbReference>
<dbReference type="Pfam" id="PF01625">
    <property type="entry name" value="PMSR"/>
    <property type="match status" value="1"/>
</dbReference>
<dbReference type="Proteomes" id="UP001211065">
    <property type="component" value="Unassembled WGS sequence"/>
</dbReference>
<sequence length="174" mass="19599">MSVISKATFAAGCFWGVEVAFNKKFGSKLLSNKVGYCGGTTKNPTYKQVCTGASGHAEVVQIEFKENEVPYEDLVDFLSHDPTTLNRQGGDSGTQYRSAIFYHDQKQKEIAEKVKAKAAKYFRNVSTTLEKADDFFVAEDYHQNYLVNNPNGYHCSTHFERSWEQIAKEEGTKI</sequence>
<keyword evidence="7" id="KW-1185">Reference proteome</keyword>
<evidence type="ECO:0000256" key="2">
    <source>
        <dbReference type="ARBA" id="ARBA00012502"/>
    </source>
</evidence>
<dbReference type="Gene3D" id="3.30.1060.10">
    <property type="entry name" value="Peptide methionine sulphoxide reductase MsrA"/>
    <property type="match status" value="1"/>
</dbReference>
<dbReference type="GO" id="GO:0008113">
    <property type="term" value="F:peptide-methionine (S)-S-oxide reductase activity"/>
    <property type="evidence" value="ECO:0007669"/>
    <property type="project" value="UniProtKB-EC"/>
</dbReference>
<evidence type="ECO:0000313" key="7">
    <source>
        <dbReference type="Proteomes" id="UP001211065"/>
    </source>
</evidence>
<evidence type="ECO:0000256" key="1">
    <source>
        <dbReference type="ARBA" id="ARBA00005591"/>
    </source>
</evidence>
<protein>
    <recommendedName>
        <fullName evidence="2">peptide-methionine (S)-S-oxide reductase</fullName>
        <ecNumber evidence="2">1.8.4.11</ecNumber>
    </recommendedName>
    <alternativeName>
        <fullName evidence="4">Peptide-methionine (S)-S-oxide reductase</fullName>
    </alternativeName>
</protein>
<feature type="domain" description="Peptide methionine sulphoxide reductase MsrA" evidence="5">
    <location>
        <begin position="6"/>
        <end position="154"/>
    </location>
</feature>
<dbReference type="InterPro" id="IPR002569">
    <property type="entry name" value="Met_Sox_Rdtase_MsrA_dom"/>
</dbReference>
<organism evidence="6 7">
    <name type="scientific">Clydaea vesicula</name>
    <dbReference type="NCBI Taxonomy" id="447962"/>
    <lineage>
        <taxon>Eukaryota</taxon>
        <taxon>Fungi</taxon>
        <taxon>Fungi incertae sedis</taxon>
        <taxon>Chytridiomycota</taxon>
        <taxon>Chytridiomycota incertae sedis</taxon>
        <taxon>Chytridiomycetes</taxon>
        <taxon>Lobulomycetales</taxon>
        <taxon>Lobulomycetaceae</taxon>
        <taxon>Clydaea</taxon>
    </lineage>
</organism>
<gene>
    <name evidence="6" type="primary">MXR1</name>
    <name evidence="6" type="ORF">HK099_001386</name>
</gene>
<comment type="caution">
    <text evidence="6">The sequence shown here is derived from an EMBL/GenBank/DDBJ whole genome shotgun (WGS) entry which is preliminary data.</text>
</comment>
<keyword evidence="3" id="KW-0560">Oxidoreductase</keyword>
<dbReference type="InterPro" id="IPR036509">
    <property type="entry name" value="Met_Sox_Rdtase_MsrA_sf"/>
</dbReference>
<evidence type="ECO:0000256" key="4">
    <source>
        <dbReference type="ARBA" id="ARBA00030643"/>
    </source>
</evidence>
<accession>A0AAD5TWE6</accession>
<dbReference type="PANTHER" id="PTHR43774:SF1">
    <property type="entry name" value="PEPTIDE METHIONINE SULFOXIDE REDUCTASE MSRA 2"/>
    <property type="match status" value="1"/>
</dbReference>
<evidence type="ECO:0000259" key="5">
    <source>
        <dbReference type="Pfam" id="PF01625"/>
    </source>
</evidence>
<dbReference type="AlphaFoldDB" id="A0AAD5TWE6"/>
<reference evidence="6" key="1">
    <citation type="submission" date="2020-05" db="EMBL/GenBank/DDBJ databases">
        <title>Phylogenomic resolution of chytrid fungi.</title>
        <authorList>
            <person name="Stajich J.E."/>
            <person name="Amses K."/>
            <person name="Simmons R."/>
            <person name="Seto K."/>
            <person name="Myers J."/>
            <person name="Bonds A."/>
            <person name="Quandt C.A."/>
            <person name="Barry K."/>
            <person name="Liu P."/>
            <person name="Grigoriev I."/>
            <person name="Longcore J.E."/>
            <person name="James T.Y."/>
        </authorList>
    </citation>
    <scope>NUCLEOTIDE SEQUENCE</scope>
    <source>
        <strain evidence="6">JEL0476</strain>
    </source>
</reference>
<evidence type="ECO:0000256" key="3">
    <source>
        <dbReference type="ARBA" id="ARBA00023002"/>
    </source>
</evidence>
<dbReference type="EC" id="1.8.4.11" evidence="2"/>
<dbReference type="SUPFAM" id="SSF55068">
    <property type="entry name" value="Peptide methionine sulfoxide reductase"/>
    <property type="match status" value="1"/>
</dbReference>
<dbReference type="NCBIfam" id="TIGR00401">
    <property type="entry name" value="msrA"/>
    <property type="match status" value="1"/>
</dbReference>
<comment type="similarity">
    <text evidence="1">Belongs to the MsrA Met sulfoxide reductase family.</text>
</comment>
<name>A0AAD5TWE6_9FUNG</name>
<dbReference type="EMBL" id="JADGJW010001385">
    <property type="protein sequence ID" value="KAJ3203743.1"/>
    <property type="molecule type" value="Genomic_DNA"/>
</dbReference>
<dbReference type="PANTHER" id="PTHR43774">
    <property type="entry name" value="PEPTIDE METHIONINE SULFOXIDE REDUCTASE"/>
    <property type="match status" value="1"/>
</dbReference>